<dbReference type="RefSeq" id="WP_138659945.1">
    <property type="nucleotide sequence ID" value="NZ_VATY01000006.1"/>
</dbReference>
<feature type="signal peptide" evidence="1">
    <location>
        <begin position="1"/>
        <end position="19"/>
    </location>
</feature>
<dbReference type="Gene3D" id="2.60.40.10">
    <property type="entry name" value="Immunoglobulins"/>
    <property type="match status" value="1"/>
</dbReference>
<proteinExistence type="predicted"/>
<feature type="chain" id="PRO_5024384783" description="Tail specific protease domain-containing protein" evidence="1">
    <location>
        <begin position="20"/>
        <end position="590"/>
    </location>
</feature>
<reference evidence="3 4" key="1">
    <citation type="submission" date="2019-05" db="EMBL/GenBank/DDBJ databases">
        <authorList>
            <person name="Zhang J.-Y."/>
            <person name="Feg X."/>
            <person name="Du Z.-J."/>
        </authorList>
    </citation>
    <scope>NUCLEOTIDE SEQUENCE [LARGE SCALE GENOMIC DNA]</scope>
    <source>
        <strain evidence="3 4">RZ26</strain>
    </source>
</reference>
<dbReference type="Pfam" id="PF03572">
    <property type="entry name" value="Peptidase_S41"/>
    <property type="match status" value="1"/>
</dbReference>
<dbReference type="InterPro" id="IPR005151">
    <property type="entry name" value="Tail-specific_protease"/>
</dbReference>
<dbReference type="GO" id="GO:0007165">
    <property type="term" value="P:signal transduction"/>
    <property type="evidence" value="ECO:0007669"/>
    <property type="project" value="TreeGrafter"/>
</dbReference>
<name>A0A5S3PDQ5_9FLAO</name>
<dbReference type="Gene3D" id="3.90.226.10">
    <property type="entry name" value="2-enoyl-CoA Hydratase, Chain A, domain 1"/>
    <property type="match status" value="1"/>
</dbReference>
<organism evidence="3 4">
    <name type="scientific">Maribacter algarum</name>
    <name type="common">ex Zhang et al. 2020</name>
    <dbReference type="NCBI Taxonomy" id="2578118"/>
    <lineage>
        <taxon>Bacteria</taxon>
        <taxon>Pseudomonadati</taxon>
        <taxon>Bacteroidota</taxon>
        <taxon>Flavobacteriia</taxon>
        <taxon>Flavobacteriales</taxon>
        <taxon>Flavobacteriaceae</taxon>
        <taxon>Maribacter</taxon>
    </lineage>
</organism>
<evidence type="ECO:0000259" key="2">
    <source>
        <dbReference type="Pfam" id="PF03572"/>
    </source>
</evidence>
<dbReference type="GO" id="GO:0004175">
    <property type="term" value="F:endopeptidase activity"/>
    <property type="evidence" value="ECO:0007669"/>
    <property type="project" value="TreeGrafter"/>
</dbReference>
<dbReference type="Proteomes" id="UP000310314">
    <property type="component" value="Unassembled WGS sequence"/>
</dbReference>
<gene>
    <name evidence="3" type="ORF">FEE95_20650</name>
</gene>
<dbReference type="PANTHER" id="PTHR32060">
    <property type="entry name" value="TAIL-SPECIFIC PROTEASE"/>
    <property type="match status" value="1"/>
</dbReference>
<dbReference type="GO" id="GO:0030246">
    <property type="term" value="F:carbohydrate binding"/>
    <property type="evidence" value="ECO:0007669"/>
    <property type="project" value="InterPro"/>
</dbReference>
<dbReference type="GO" id="GO:0008236">
    <property type="term" value="F:serine-type peptidase activity"/>
    <property type="evidence" value="ECO:0007669"/>
    <property type="project" value="InterPro"/>
</dbReference>
<keyword evidence="4" id="KW-1185">Reference proteome</keyword>
<keyword evidence="1" id="KW-0732">Signal</keyword>
<dbReference type="InterPro" id="IPR013784">
    <property type="entry name" value="Carb-bd-like_fold"/>
</dbReference>
<feature type="domain" description="Tail specific protease" evidence="2">
    <location>
        <begin position="355"/>
        <end position="564"/>
    </location>
</feature>
<comment type="caution">
    <text evidence="3">The sequence shown here is derived from an EMBL/GenBank/DDBJ whole genome shotgun (WGS) entry which is preliminary data.</text>
</comment>
<protein>
    <recommendedName>
        <fullName evidence="2">Tail specific protease domain-containing protein</fullName>
    </recommendedName>
</protein>
<evidence type="ECO:0000256" key="1">
    <source>
        <dbReference type="SAM" id="SignalP"/>
    </source>
</evidence>
<dbReference type="SUPFAM" id="SSF52096">
    <property type="entry name" value="ClpP/crotonase"/>
    <property type="match status" value="1"/>
</dbReference>
<dbReference type="EMBL" id="VATY01000006">
    <property type="protein sequence ID" value="TMM52102.1"/>
    <property type="molecule type" value="Genomic_DNA"/>
</dbReference>
<evidence type="ECO:0000313" key="3">
    <source>
        <dbReference type="EMBL" id="TMM52102.1"/>
    </source>
</evidence>
<accession>A0A5S3PDQ5</accession>
<dbReference type="InterPro" id="IPR029045">
    <property type="entry name" value="ClpP/crotonase-like_dom_sf"/>
</dbReference>
<dbReference type="AlphaFoldDB" id="A0A5S3PDQ5"/>
<dbReference type="PANTHER" id="PTHR32060:SF30">
    <property type="entry name" value="CARBOXY-TERMINAL PROCESSING PROTEASE CTPA"/>
    <property type="match status" value="1"/>
</dbReference>
<dbReference type="GO" id="GO:0006508">
    <property type="term" value="P:proteolysis"/>
    <property type="evidence" value="ECO:0007669"/>
    <property type="project" value="InterPro"/>
</dbReference>
<dbReference type="GO" id="GO:0030288">
    <property type="term" value="C:outer membrane-bounded periplasmic space"/>
    <property type="evidence" value="ECO:0007669"/>
    <property type="project" value="TreeGrafter"/>
</dbReference>
<dbReference type="InterPro" id="IPR013783">
    <property type="entry name" value="Ig-like_fold"/>
</dbReference>
<dbReference type="SUPFAM" id="SSF49452">
    <property type="entry name" value="Starch-binding domain-like"/>
    <property type="match status" value="1"/>
</dbReference>
<dbReference type="OrthoDB" id="5379939at2"/>
<sequence length="590" mass="67870">MKTKLHTLLFAFLSIVCFAQKEVTFEVSDIPAEGSQYIGIRGDTTPLSWEKTIFLNKKDTNYAKVLKFDTGIESIEYKFVLDNGKDVQWEGIQNRNESIRTGNHFFKSKWNQEKFIDPSTLPKLPVKDLMEDFEVIRNTILKVHPGLYRYNDTVTLNKNLAVLKNSFQKPLTYDETFLAMSKFIATIQCDHTLVSAYNQEGIITSLIHRQKDKVPFAFKWIDNRMIITHNASDSDKIRKGSEVLSMNGIPSSDILETLLPYITADGATVQNKITKAQVDGYLFRYNAFDVLYPLIFPIQNNEIKLVIKNPDQQNTFEVSLKSVTRKERNERLVKRNKDFPRTPEDLWKFEILENNIGYLKIGSFATDDFKTDWKFMLKDAFKEMKKKKVENLVLDIRENQGGLDDASYELEKYIYQKNVVADGLESRSRFLEFPEEVKPHIQTWDYWFYNLKEDENYKKGIYYVFPRNRTKKSIKPSNTTFKGNIYMLTSANNVSGAFYLARLFKKSKGGILIGQETGGNQNGINGGAILFFKPPNSRININLPVMGSFSTEPLSNSGIIPDVIVDGTVEDLINNIDSELEKAIELINKN</sequence>
<evidence type="ECO:0000313" key="4">
    <source>
        <dbReference type="Proteomes" id="UP000310314"/>
    </source>
</evidence>